<evidence type="ECO:0000256" key="1">
    <source>
        <dbReference type="SAM" id="MobiDB-lite"/>
    </source>
</evidence>
<name>A0AAD6N7U9_PENCN</name>
<feature type="compositionally biased region" description="Polar residues" evidence="1">
    <location>
        <begin position="80"/>
        <end position="93"/>
    </location>
</feature>
<evidence type="ECO:0000313" key="2">
    <source>
        <dbReference type="EMBL" id="KAJ6038749.1"/>
    </source>
</evidence>
<proteinExistence type="predicted"/>
<accession>A0AAD6N7U9</accession>
<evidence type="ECO:0000313" key="3">
    <source>
        <dbReference type="Proteomes" id="UP001219568"/>
    </source>
</evidence>
<comment type="caution">
    <text evidence="2">The sequence shown here is derived from an EMBL/GenBank/DDBJ whole genome shotgun (WGS) entry which is preliminary data.</text>
</comment>
<gene>
    <name evidence="2" type="ORF">N7460_007466</name>
</gene>
<sequence length="196" mass="20227">MYPSSTSNQKSLDPLHDNLVALTITSKQVNLGIERLPSVTTGSNNSPSDGSNGYLEITGVSQAFLVRTSDEDGVQPGHFSHTQMEGQTAPQGETTQGAYALQSPTTLVIIRPLSSSTAADSVSSSPSNGASLDGSGISPSRQSLAVIFGSILGASVFSVALQSCTGCVVEISAIRESKGMPFVTHVTVAKKANVQN</sequence>
<feature type="region of interest" description="Disordered" evidence="1">
    <location>
        <begin position="71"/>
        <end position="93"/>
    </location>
</feature>
<dbReference type="Proteomes" id="UP001219568">
    <property type="component" value="Unassembled WGS sequence"/>
</dbReference>
<reference evidence="2" key="2">
    <citation type="submission" date="2023-01" db="EMBL/GenBank/DDBJ databases">
        <authorList>
            <person name="Petersen C."/>
        </authorList>
    </citation>
    <scope>NUCLEOTIDE SEQUENCE</scope>
    <source>
        <strain evidence="2">IBT 15450</strain>
    </source>
</reference>
<protein>
    <submittedName>
        <fullName evidence="2">Uncharacterized protein</fullName>
    </submittedName>
</protein>
<dbReference type="AlphaFoldDB" id="A0AAD6N7U9"/>
<organism evidence="2 3">
    <name type="scientific">Penicillium canescens</name>
    <dbReference type="NCBI Taxonomy" id="5083"/>
    <lineage>
        <taxon>Eukaryota</taxon>
        <taxon>Fungi</taxon>
        <taxon>Dikarya</taxon>
        <taxon>Ascomycota</taxon>
        <taxon>Pezizomycotina</taxon>
        <taxon>Eurotiomycetes</taxon>
        <taxon>Eurotiomycetidae</taxon>
        <taxon>Eurotiales</taxon>
        <taxon>Aspergillaceae</taxon>
        <taxon>Penicillium</taxon>
    </lineage>
</organism>
<reference evidence="2" key="1">
    <citation type="journal article" date="2023" name="IMA Fungus">
        <title>Comparative genomic study of the Penicillium genus elucidates a diverse pangenome and 15 lateral gene transfer events.</title>
        <authorList>
            <person name="Petersen C."/>
            <person name="Sorensen T."/>
            <person name="Nielsen M.R."/>
            <person name="Sondergaard T.E."/>
            <person name="Sorensen J.L."/>
            <person name="Fitzpatrick D.A."/>
            <person name="Frisvad J.C."/>
            <person name="Nielsen K.L."/>
        </authorList>
    </citation>
    <scope>NUCLEOTIDE SEQUENCE</scope>
    <source>
        <strain evidence="2">IBT 15450</strain>
    </source>
</reference>
<dbReference type="EMBL" id="JAQJZL010000008">
    <property type="protein sequence ID" value="KAJ6038749.1"/>
    <property type="molecule type" value="Genomic_DNA"/>
</dbReference>
<keyword evidence="3" id="KW-1185">Reference proteome</keyword>